<sequence>STTHNNNKFNVLKETVVCRLLWKTAIICGQVAFFWPFPSSYNITKLPIPAKCHNIASLPAIIGDMKKCIAMGAGKHECSFVR</sequence>
<feature type="non-terminal residue" evidence="1">
    <location>
        <position position="1"/>
    </location>
</feature>
<gene>
    <name evidence="1" type="ORF">METZ01_LOCUS515091</name>
</gene>
<reference evidence="1" key="1">
    <citation type="submission" date="2018-05" db="EMBL/GenBank/DDBJ databases">
        <authorList>
            <person name="Lanie J.A."/>
            <person name="Ng W.-L."/>
            <person name="Kazmierczak K.M."/>
            <person name="Andrzejewski T.M."/>
            <person name="Davidsen T.M."/>
            <person name="Wayne K.J."/>
            <person name="Tettelin H."/>
            <person name="Glass J.I."/>
            <person name="Rusch D."/>
            <person name="Podicherti R."/>
            <person name="Tsui H.-C.T."/>
            <person name="Winkler M.E."/>
        </authorList>
    </citation>
    <scope>NUCLEOTIDE SEQUENCE</scope>
</reference>
<dbReference type="EMBL" id="UINC01230210">
    <property type="protein sequence ID" value="SVE62237.1"/>
    <property type="molecule type" value="Genomic_DNA"/>
</dbReference>
<proteinExistence type="predicted"/>
<evidence type="ECO:0000313" key="1">
    <source>
        <dbReference type="EMBL" id="SVE62237.1"/>
    </source>
</evidence>
<dbReference type="AlphaFoldDB" id="A0A383EZC6"/>
<accession>A0A383EZC6</accession>
<organism evidence="1">
    <name type="scientific">marine metagenome</name>
    <dbReference type="NCBI Taxonomy" id="408172"/>
    <lineage>
        <taxon>unclassified sequences</taxon>
        <taxon>metagenomes</taxon>
        <taxon>ecological metagenomes</taxon>
    </lineage>
</organism>
<protein>
    <submittedName>
        <fullName evidence="1">Uncharacterized protein</fullName>
    </submittedName>
</protein>
<name>A0A383EZC6_9ZZZZ</name>